<keyword evidence="12" id="KW-1185">Reference proteome</keyword>
<protein>
    <submittedName>
        <fullName evidence="11">S8 family serine peptidase</fullName>
    </submittedName>
</protein>
<dbReference type="GO" id="GO:0004252">
    <property type="term" value="F:serine-type endopeptidase activity"/>
    <property type="evidence" value="ECO:0007669"/>
    <property type="project" value="UniProtKB-UniRule"/>
</dbReference>
<dbReference type="PANTHER" id="PTHR43806">
    <property type="entry name" value="PEPTIDASE S8"/>
    <property type="match status" value="1"/>
</dbReference>
<dbReference type="GO" id="GO:0006508">
    <property type="term" value="P:proteolysis"/>
    <property type="evidence" value="ECO:0007669"/>
    <property type="project" value="UniProtKB-KW"/>
</dbReference>
<dbReference type="Gene3D" id="3.40.50.200">
    <property type="entry name" value="Peptidase S8/S53 domain"/>
    <property type="match status" value="1"/>
</dbReference>
<dbReference type="InterPro" id="IPR050131">
    <property type="entry name" value="Peptidase_S8_subtilisin-like"/>
</dbReference>
<evidence type="ECO:0000256" key="4">
    <source>
        <dbReference type="ARBA" id="ARBA00022825"/>
    </source>
</evidence>
<dbReference type="PANTHER" id="PTHR43806:SF11">
    <property type="entry name" value="CEREVISIN-RELATED"/>
    <property type="match status" value="1"/>
</dbReference>
<keyword evidence="3 6" id="KW-0378">Hydrolase</keyword>
<dbReference type="RefSeq" id="WP_207614369.1">
    <property type="nucleotide sequence ID" value="NZ_JAFNLL010000002.1"/>
</dbReference>
<dbReference type="InterPro" id="IPR015500">
    <property type="entry name" value="Peptidase_S8_subtilisin-rel"/>
</dbReference>
<feature type="domain" description="Peptidase S8/S53" evidence="9">
    <location>
        <begin position="151"/>
        <end position="412"/>
    </location>
</feature>
<dbReference type="PROSITE" id="PS00137">
    <property type="entry name" value="SUBTILASE_HIS"/>
    <property type="match status" value="1"/>
</dbReference>
<dbReference type="PROSITE" id="PS51892">
    <property type="entry name" value="SUBTILASE"/>
    <property type="match status" value="1"/>
</dbReference>
<feature type="signal peptide" evidence="8">
    <location>
        <begin position="1"/>
        <end position="22"/>
    </location>
</feature>
<feature type="active site" description="Charge relay system" evidence="5 6">
    <location>
        <position position="376"/>
    </location>
</feature>
<evidence type="ECO:0000256" key="7">
    <source>
        <dbReference type="RuleBase" id="RU003355"/>
    </source>
</evidence>
<evidence type="ECO:0000259" key="10">
    <source>
        <dbReference type="Pfam" id="PF22148"/>
    </source>
</evidence>
<dbReference type="InterPro" id="IPR000209">
    <property type="entry name" value="Peptidase_S8/S53_dom"/>
</dbReference>
<evidence type="ECO:0000256" key="1">
    <source>
        <dbReference type="ARBA" id="ARBA00011073"/>
    </source>
</evidence>
<dbReference type="Pfam" id="PF22148">
    <property type="entry name" value="Fervidolysin_NPro-like"/>
    <property type="match status" value="1"/>
</dbReference>
<reference evidence="11" key="1">
    <citation type="submission" date="2021-03" db="EMBL/GenBank/DDBJ databases">
        <title>A new species, PO-11, isolated from a karst cave deposit.</title>
        <authorList>
            <person name="Zhaoxiaoyong W."/>
        </authorList>
    </citation>
    <scope>NUCLEOTIDE SEQUENCE</scope>
    <source>
        <strain evidence="11">PO-11</strain>
    </source>
</reference>
<feature type="active site" description="Charge relay system" evidence="5 6">
    <location>
        <position position="160"/>
    </location>
</feature>
<dbReference type="PROSITE" id="PS00138">
    <property type="entry name" value="SUBTILASE_SER"/>
    <property type="match status" value="1"/>
</dbReference>
<dbReference type="Pfam" id="PF00082">
    <property type="entry name" value="Peptidase_S8"/>
    <property type="match status" value="1"/>
</dbReference>
<dbReference type="InterPro" id="IPR036852">
    <property type="entry name" value="Peptidase_S8/S53_dom_sf"/>
</dbReference>
<evidence type="ECO:0000259" key="9">
    <source>
        <dbReference type="Pfam" id="PF00082"/>
    </source>
</evidence>
<feature type="active site" description="Charge relay system" evidence="5 6">
    <location>
        <position position="203"/>
    </location>
</feature>
<organism evidence="11 12">
    <name type="scientific">Arthrobacter cavernae</name>
    <dbReference type="NCBI Taxonomy" id="2817681"/>
    <lineage>
        <taxon>Bacteria</taxon>
        <taxon>Bacillati</taxon>
        <taxon>Actinomycetota</taxon>
        <taxon>Actinomycetes</taxon>
        <taxon>Micrococcales</taxon>
        <taxon>Micrococcaceae</taxon>
        <taxon>Arthrobacter</taxon>
    </lineage>
</organism>
<evidence type="ECO:0000313" key="11">
    <source>
        <dbReference type="EMBL" id="MBO1266622.1"/>
    </source>
</evidence>
<evidence type="ECO:0000256" key="8">
    <source>
        <dbReference type="SAM" id="SignalP"/>
    </source>
</evidence>
<keyword evidence="2 6" id="KW-0645">Protease</keyword>
<comment type="caution">
    <text evidence="11">The sequence shown here is derived from an EMBL/GenBank/DDBJ whole genome shotgun (WGS) entry which is preliminary data.</text>
</comment>
<dbReference type="InterPro" id="IPR022398">
    <property type="entry name" value="Peptidase_S8_His-AS"/>
</dbReference>
<sequence>MKKIAIASFAALVMGFGAITFAVPGNAATRSSGIAGQIMVKFRDNGAAAGVLRQHGLSQGAGIGSTGAHLIKVPAGKESQLIEALSRNPAVEYAEPDELVTAATADQYFDRQYALHNVGQSFTNTSGTLTVAGGIVDADVDAVEAWSITKGSGIRVAVLDTGVASGHDIPSDPVPSDNRDLESKVVARANFSTAATGKDNYGHGTHVAGIVAATADNTIGVAGVCPECTILDGKVLNDSGSGSTSAIANGINWAVNNGAKVINMSLGQSFPSRTLETAVNNAWKAGVVIVAAAGNGGTQAKFYPGAYRNVIAVAATDNRDAKASFSSYGAQWVDVAAPGVNVFSTFPNHPFVLDRTNDTNPLNDRSQGYDIASGTSMASPIVAAVAALAWSSHPGTTNALVRDAVELTADNIGGTDTYWEHGRVNAYNAVR</sequence>
<feature type="domain" description="Fervidolysin-like N-terminal prodomain" evidence="10">
    <location>
        <begin position="34"/>
        <end position="96"/>
    </location>
</feature>
<dbReference type="InterPro" id="IPR054399">
    <property type="entry name" value="Fervidolysin-like_N_prodom"/>
</dbReference>
<evidence type="ECO:0000256" key="3">
    <source>
        <dbReference type="ARBA" id="ARBA00022801"/>
    </source>
</evidence>
<proteinExistence type="inferred from homology"/>
<dbReference type="InterPro" id="IPR023828">
    <property type="entry name" value="Peptidase_S8_Ser-AS"/>
</dbReference>
<evidence type="ECO:0000313" key="12">
    <source>
        <dbReference type="Proteomes" id="UP000664164"/>
    </source>
</evidence>
<dbReference type="SUPFAM" id="SSF52743">
    <property type="entry name" value="Subtilisin-like"/>
    <property type="match status" value="1"/>
</dbReference>
<dbReference type="PROSITE" id="PS00136">
    <property type="entry name" value="SUBTILASE_ASP"/>
    <property type="match status" value="1"/>
</dbReference>
<feature type="chain" id="PRO_5038885612" evidence="8">
    <location>
        <begin position="23"/>
        <end position="431"/>
    </location>
</feature>
<comment type="similarity">
    <text evidence="1 6 7">Belongs to the peptidase S8 family.</text>
</comment>
<accession>A0A939KHI9</accession>
<dbReference type="PRINTS" id="PR00723">
    <property type="entry name" value="SUBTILISIN"/>
</dbReference>
<evidence type="ECO:0000256" key="5">
    <source>
        <dbReference type="PIRSR" id="PIRSR615500-1"/>
    </source>
</evidence>
<evidence type="ECO:0000256" key="6">
    <source>
        <dbReference type="PROSITE-ProRule" id="PRU01240"/>
    </source>
</evidence>
<name>A0A939KHI9_9MICC</name>
<gene>
    <name evidence="11" type="ORF">J1902_01265</name>
</gene>
<keyword evidence="4 6" id="KW-0720">Serine protease</keyword>
<dbReference type="AlphaFoldDB" id="A0A939KHI9"/>
<dbReference type="Proteomes" id="UP000664164">
    <property type="component" value="Unassembled WGS sequence"/>
</dbReference>
<dbReference type="EMBL" id="JAFNLL010000002">
    <property type="protein sequence ID" value="MBO1266622.1"/>
    <property type="molecule type" value="Genomic_DNA"/>
</dbReference>
<dbReference type="InterPro" id="IPR023827">
    <property type="entry name" value="Peptidase_S8_Asp-AS"/>
</dbReference>
<keyword evidence="8" id="KW-0732">Signal</keyword>
<evidence type="ECO:0000256" key="2">
    <source>
        <dbReference type="ARBA" id="ARBA00022670"/>
    </source>
</evidence>